<organism evidence="1 2">
    <name type="scientific">Candidozyma auris</name>
    <name type="common">Yeast</name>
    <name type="synonym">Candida auris</name>
    <dbReference type="NCBI Taxonomy" id="498019"/>
    <lineage>
        <taxon>Eukaryota</taxon>
        <taxon>Fungi</taxon>
        <taxon>Dikarya</taxon>
        <taxon>Ascomycota</taxon>
        <taxon>Saccharomycotina</taxon>
        <taxon>Pichiomycetes</taxon>
        <taxon>Metschnikowiaceae</taxon>
        <taxon>Candidozyma</taxon>
    </lineage>
</organism>
<dbReference type="AlphaFoldDB" id="A0A0L0NWR5"/>
<dbReference type="VEuPathDB" id="FungiDB:CJJ07_003276"/>
<name>A0A0L0NWR5_CANAR</name>
<dbReference type="VEuPathDB" id="FungiDB:CJI97_004453"/>
<reference evidence="2" key="1">
    <citation type="journal article" date="2015" name="BMC Genomics">
        <title>Draft genome of a commonly misdiagnosed multidrug resistant pathogen Candida auris.</title>
        <authorList>
            <person name="Chatterjee S."/>
            <person name="Alampalli S.V."/>
            <person name="Nageshan R.K."/>
            <person name="Chettiar S.T."/>
            <person name="Joshi S."/>
            <person name="Tatu U.S."/>
        </authorList>
    </citation>
    <scope>NUCLEOTIDE SEQUENCE [LARGE SCALE GENOMIC DNA]</scope>
    <source>
        <strain evidence="2">6684</strain>
    </source>
</reference>
<gene>
    <name evidence="1" type="ORF">QG37_04519</name>
</gene>
<dbReference type="VEuPathDB" id="FungiDB:CJI96_0005412"/>
<dbReference type="VEuPathDB" id="FungiDB:QG37_04519"/>
<accession>A0A0L0NWR5</accession>
<dbReference type="Proteomes" id="UP000037122">
    <property type="component" value="Unassembled WGS sequence"/>
</dbReference>
<comment type="caution">
    <text evidence="1">The sequence shown here is derived from an EMBL/GenBank/DDBJ whole genome shotgun (WGS) entry which is preliminary data.</text>
</comment>
<dbReference type="VEuPathDB" id="FungiDB:B9J08_004390"/>
<evidence type="ECO:0000313" key="1">
    <source>
        <dbReference type="EMBL" id="KND98621.1"/>
    </source>
</evidence>
<evidence type="ECO:0000313" key="2">
    <source>
        <dbReference type="Proteomes" id="UP000037122"/>
    </source>
</evidence>
<dbReference type="VEuPathDB" id="FungiDB:CJJ09_005024"/>
<proteinExistence type="predicted"/>
<sequence length="201" mass="23375">MPVSLSPRKLVNANGSFGDEYLGENGEFNALVTLRPHEVIQLQQKTTDFVCGVVSGGRKMCLLLLGCSAHTLPEKLEVTRLRHLCWLVEEERMYPLWFARQRSLVKLLLDYQYFWRQANGEEEEELADLRSTTCSKESCDLLSKQNRVLLKRAFVSKILKHLGRKMADFVACLHLRLRGFQNESDRLHELRERLHHHFSPI</sequence>
<protein>
    <submittedName>
        <fullName evidence="1">Uncharacterized protein</fullName>
    </submittedName>
</protein>
<dbReference type="EMBL" id="LGST01000031">
    <property type="protein sequence ID" value="KND98621.1"/>
    <property type="molecule type" value="Genomic_DNA"/>
</dbReference>